<dbReference type="OrthoDB" id="9807055at2"/>
<name>A0A1H3FI55_9GAMM</name>
<gene>
    <name evidence="6" type="ORF">SAMN05443545_10838</name>
</gene>
<dbReference type="Pfam" id="PF00877">
    <property type="entry name" value="NLPC_P60"/>
    <property type="match status" value="1"/>
</dbReference>
<evidence type="ECO:0000256" key="2">
    <source>
        <dbReference type="ARBA" id="ARBA00022670"/>
    </source>
</evidence>
<dbReference type="PANTHER" id="PTHR47053:SF1">
    <property type="entry name" value="MUREIN DD-ENDOPEPTIDASE MEPH-RELATED"/>
    <property type="match status" value="1"/>
</dbReference>
<keyword evidence="4" id="KW-0788">Thiol protease</keyword>
<evidence type="ECO:0000256" key="1">
    <source>
        <dbReference type="ARBA" id="ARBA00007074"/>
    </source>
</evidence>
<keyword evidence="7" id="KW-1185">Reference proteome</keyword>
<evidence type="ECO:0000256" key="4">
    <source>
        <dbReference type="ARBA" id="ARBA00022807"/>
    </source>
</evidence>
<dbReference type="InterPro" id="IPR051202">
    <property type="entry name" value="Peptidase_C40"/>
</dbReference>
<dbReference type="PANTHER" id="PTHR47053">
    <property type="entry name" value="MUREIN DD-ENDOPEPTIDASE MEPH-RELATED"/>
    <property type="match status" value="1"/>
</dbReference>
<dbReference type="GO" id="GO:0006508">
    <property type="term" value="P:proteolysis"/>
    <property type="evidence" value="ECO:0007669"/>
    <property type="project" value="UniProtKB-KW"/>
</dbReference>
<dbReference type="EMBL" id="FNNI01000008">
    <property type="protein sequence ID" value="SDX90620.1"/>
    <property type="molecule type" value="Genomic_DNA"/>
</dbReference>
<keyword evidence="2" id="KW-0645">Protease</keyword>
<dbReference type="Proteomes" id="UP000198500">
    <property type="component" value="Unassembled WGS sequence"/>
</dbReference>
<feature type="domain" description="NlpC/P60" evidence="5">
    <location>
        <begin position="39"/>
        <end position="161"/>
    </location>
</feature>
<dbReference type="AlphaFoldDB" id="A0A1H3FI55"/>
<dbReference type="InterPro" id="IPR000064">
    <property type="entry name" value="NLP_P60_dom"/>
</dbReference>
<keyword evidence="3 6" id="KW-0378">Hydrolase</keyword>
<dbReference type="PROSITE" id="PS51935">
    <property type="entry name" value="NLPC_P60"/>
    <property type="match status" value="1"/>
</dbReference>
<organism evidence="6 7">
    <name type="scientific">Aidingimonas halophila</name>
    <dbReference type="NCBI Taxonomy" id="574349"/>
    <lineage>
        <taxon>Bacteria</taxon>
        <taxon>Pseudomonadati</taxon>
        <taxon>Pseudomonadota</taxon>
        <taxon>Gammaproteobacteria</taxon>
        <taxon>Oceanospirillales</taxon>
        <taxon>Halomonadaceae</taxon>
        <taxon>Aidingimonas</taxon>
    </lineage>
</organism>
<evidence type="ECO:0000256" key="3">
    <source>
        <dbReference type="ARBA" id="ARBA00022801"/>
    </source>
</evidence>
<dbReference type="GO" id="GO:0008234">
    <property type="term" value="F:cysteine-type peptidase activity"/>
    <property type="evidence" value="ECO:0007669"/>
    <property type="project" value="UniProtKB-KW"/>
</dbReference>
<evidence type="ECO:0000313" key="7">
    <source>
        <dbReference type="Proteomes" id="UP000198500"/>
    </source>
</evidence>
<evidence type="ECO:0000259" key="5">
    <source>
        <dbReference type="PROSITE" id="PS51935"/>
    </source>
</evidence>
<proteinExistence type="inferred from homology"/>
<comment type="similarity">
    <text evidence="1">Belongs to the peptidase C40 family.</text>
</comment>
<evidence type="ECO:0000313" key="6">
    <source>
        <dbReference type="EMBL" id="SDX90620.1"/>
    </source>
</evidence>
<dbReference type="InterPro" id="IPR038765">
    <property type="entry name" value="Papain-like_cys_pep_sf"/>
</dbReference>
<dbReference type="Gene3D" id="3.90.1720.10">
    <property type="entry name" value="endopeptidase domain like (from Nostoc punctiforme)"/>
    <property type="match status" value="1"/>
</dbReference>
<protein>
    <submittedName>
        <fullName evidence="6">Cell wall-associated hydrolase, NlpC family</fullName>
    </submittedName>
</protein>
<reference evidence="6 7" key="1">
    <citation type="submission" date="2016-10" db="EMBL/GenBank/DDBJ databases">
        <authorList>
            <person name="de Groot N.N."/>
        </authorList>
    </citation>
    <scope>NUCLEOTIDE SEQUENCE [LARGE SCALE GENOMIC DNA]</scope>
    <source>
        <strain evidence="6 7">DSM 19219</strain>
    </source>
</reference>
<dbReference type="STRING" id="574349.SAMN05443545_10838"/>
<accession>A0A1H3FI55</accession>
<sequence length="162" mass="17670">MQARDWQLWLFLMMLALLTGCAGQATIPRDDSRHAEDLSIERALILSRAKRAMGTPYRWGGTSESGLDCSGLVQMSYQAAGIAVPRSSDAQYRELPSVETARPGDLLFFATGKGRGKANHVGIYLGDGRMIHAPGRGRQVTTTSLDIDYWQKRYLGAAGPAP</sequence>
<dbReference type="SUPFAM" id="SSF54001">
    <property type="entry name" value="Cysteine proteinases"/>
    <property type="match status" value="1"/>
</dbReference>
<dbReference type="PROSITE" id="PS51257">
    <property type="entry name" value="PROKAR_LIPOPROTEIN"/>
    <property type="match status" value="1"/>
</dbReference>